<dbReference type="AlphaFoldDB" id="A0A7W5AAU8"/>
<sequence length="108" mass="12391">MSDHRILIVARIKPDASPDVARLFAESDAGPLPHALGVTRRHLFQYRDLYFHYAEFDGDSREAVSRARDRDDFRALSTALDAHITPYDPATWRSPADAMAHSFYTWTR</sequence>
<reference evidence="1 2" key="1">
    <citation type="submission" date="2020-08" db="EMBL/GenBank/DDBJ databases">
        <title>Genomic Encyclopedia of Type Strains, Phase III (KMG-III): the genomes of soil and plant-associated and newly described type strains.</title>
        <authorList>
            <person name="Whitman W."/>
        </authorList>
    </citation>
    <scope>NUCLEOTIDE SEQUENCE [LARGE SCALE GENOMIC DNA]</scope>
    <source>
        <strain evidence="1 2">CECT 3287</strain>
    </source>
</reference>
<dbReference type="SUPFAM" id="SSF54909">
    <property type="entry name" value="Dimeric alpha+beta barrel"/>
    <property type="match status" value="1"/>
</dbReference>
<keyword evidence="2" id="KW-1185">Reference proteome</keyword>
<dbReference type="Pfam" id="PF04673">
    <property type="entry name" value="Cyclase_polyket"/>
    <property type="match status" value="1"/>
</dbReference>
<comment type="caution">
    <text evidence="1">The sequence shown here is derived from an EMBL/GenBank/DDBJ whole genome shotgun (WGS) entry which is preliminary data.</text>
</comment>
<evidence type="ECO:0000313" key="2">
    <source>
        <dbReference type="Proteomes" id="UP000590749"/>
    </source>
</evidence>
<proteinExistence type="predicted"/>
<dbReference type="Proteomes" id="UP000590749">
    <property type="component" value="Unassembled WGS sequence"/>
</dbReference>
<protein>
    <recommendedName>
        <fullName evidence="3">Cyclase</fullName>
    </recommendedName>
</protein>
<dbReference type="RefSeq" id="WP_183216024.1">
    <property type="nucleotide sequence ID" value="NZ_BMPW01000001.1"/>
</dbReference>
<evidence type="ECO:0008006" key="3">
    <source>
        <dbReference type="Google" id="ProtNLM"/>
    </source>
</evidence>
<gene>
    <name evidence="1" type="ORF">FHR83_000472</name>
</gene>
<accession>A0A7W5AAU8</accession>
<evidence type="ECO:0000313" key="1">
    <source>
        <dbReference type="EMBL" id="MBB3092838.1"/>
    </source>
</evidence>
<name>A0A7W5AAU8_9ACTN</name>
<dbReference type="EMBL" id="JACHXF010000001">
    <property type="protein sequence ID" value="MBB3092838.1"/>
    <property type="molecule type" value="Genomic_DNA"/>
</dbReference>
<organism evidence="1 2">
    <name type="scientific">Actinoplanes campanulatus</name>
    <dbReference type="NCBI Taxonomy" id="113559"/>
    <lineage>
        <taxon>Bacteria</taxon>
        <taxon>Bacillati</taxon>
        <taxon>Actinomycetota</taxon>
        <taxon>Actinomycetes</taxon>
        <taxon>Micromonosporales</taxon>
        <taxon>Micromonosporaceae</taxon>
        <taxon>Actinoplanes</taxon>
    </lineage>
</organism>
<dbReference type="InterPro" id="IPR038474">
    <property type="entry name" value="Polyketide_synth_cyclase_sf"/>
</dbReference>
<dbReference type="GO" id="GO:0030639">
    <property type="term" value="P:polyketide biosynthetic process"/>
    <property type="evidence" value="ECO:0007669"/>
    <property type="project" value="InterPro"/>
</dbReference>
<dbReference type="InterPro" id="IPR011008">
    <property type="entry name" value="Dimeric_a/b-barrel"/>
</dbReference>
<dbReference type="Gene3D" id="3.30.70.1090">
    <property type="entry name" value="Dimeric alpha+beta barrel"/>
    <property type="match status" value="1"/>
</dbReference>
<dbReference type="InterPro" id="IPR006765">
    <property type="entry name" value="Polyketide_synth_cyclase"/>
</dbReference>